<reference evidence="2 3" key="1">
    <citation type="submission" date="2020-08" db="EMBL/GenBank/DDBJ databases">
        <title>Croceimicrobium hydrocarbonivorans gen. nov., sp. nov., a novel marine bacterium isolated from a bacterial consortium that degrades polyethylene terephthalate.</title>
        <authorList>
            <person name="Liu R."/>
        </authorList>
    </citation>
    <scope>NUCLEOTIDE SEQUENCE [LARGE SCALE GENOMIC DNA]</scope>
    <source>
        <strain evidence="2 3">A20-9</strain>
    </source>
</reference>
<gene>
    <name evidence="2" type="ORF">H4K34_12115</name>
</gene>
<accession>A0A7H0VBM1</accession>
<organism evidence="2 3">
    <name type="scientific">Croceimicrobium hydrocarbonivorans</name>
    <dbReference type="NCBI Taxonomy" id="2761580"/>
    <lineage>
        <taxon>Bacteria</taxon>
        <taxon>Pseudomonadati</taxon>
        <taxon>Bacteroidota</taxon>
        <taxon>Flavobacteriia</taxon>
        <taxon>Flavobacteriales</taxon>
        <taxon>Owenweeksiaceae</taxon>
        <taxon>Croceimicrobium</taxon>
    </lineage>
</organism>
<evidence type="ECO:0000259" key="1">
    <source>
        <dbReference type="Pfam" id="PF09413"/>
    </source>
</evidence>
<dbReference type="Proteomes" id="UP000516305">
    <property type="component" value="Chromosome"/>
</dbReference>
<dbReference type="InterPro" id="IPR011322">
    <property type="entry name" value="N-reg_PII-like_a/b"/>
</dbReference>
<evidence type="ECO:0000313" key="3">
    <source>
        <dbReference type="Proteomes" id="UP000516305"/>
    </source>
</evidence>
<dbReference type="SUPFAM" id="SSF54913">
    <property type="entry name" value="GlnB-like"/>
    <property type="match status" value="1"/>
</dbReference>
<dbReference type="Pfam" id="PF09413">
    <property type="entry name" value="DUF2007"/>
    <property type="match status" value="1"/>
</dbReference>
<name>A0A7H0VBM1_9FLAO</name>
<feature type="domain" description="DUF2007" evidence="1">
    <location>
        <begin position="14"/>
        <end position="67"/>
    </location>
</feature>
<dbReference type="KEGG" id="chyd:H4K34_12115"/>
<dbReference type="InterPro" id="IPR018551">
    <property type="entry name" value="DUF2007"/>
</dbReference>
<dbReference type="RefSeq" id="WP_210757655.1">
    <property type="nucleotide sequence ID" value="NZ_CP060139.1"/>
</dbReference>
<dbReference type="EMBL" id="CP060139">
    <property type="protein sequence ID" value="QNR23119.1"/>
    <property type="molecule type" value="Genomic_DNA"/>
</dbReference>
<keyword evidence="3" id="KW-1185">Reference proteome</keyword>
<dbReference type="AlphaFoldDB" id="A0A7H0VBM1"/>
<dbReference type="Gene3D" id="3.30.70.790">
    <property type="entry name" value="UreE, C-terminal domain"/>
    <property type="match status" value="1"/>
</dbReference>
<proteinExistence type="predicted"/>
<protein>
    <submittedName>
        <fullName evidence="2">DUF2007 domain-containing protein</fullName>
    </submittedName>
</protein>
<evidence type="ECO:0000313" key="2">
    <source>
        <dbReference type="EMBL" id="QNR23119.1"/>
    </source>
</evidence>
<sequence>MGKLISIAEFDAVNEAYVLKSRLESEGISCFLTNENLNSVLPGIGFTKVVLQVPLEDSIRALDILYENPSGNPISL</sequence>